<evidence type="ECO:0000256" key="4">
    <source>
        <dbReference type="ARBA" id="ARBA00023157"/>
    </source>
</evidence>
<keyword evidence="4" id="KW-1015">Disulfide bond</keyword>
<dbReference type="GO" id="GO:0004791">
    <property type="term" value="F:thioredoxin-disulfide reductase (NADPH) activity"/>
    <property type="evidence" value="ECO:0007669"/>
    <property type="project" value="UniProtKB-EC"/>
</dbReference>
<proteinExistence type="predicted"/>
<keyword evidence="1" id="KW-0285">Flavoprotein</keyword>
<dbReference type="AlphaFoldDB" id="A0A381J9V0"/>
<dbReference type="PRINTS" id="PR00368">
    <property type="entry name" value="FADPNR"/>
</dbReference>
<reference evidence="7 8" key="1">
    <citation type="submission" date="2018-06" db="EMBL/GenBank/DDBJ databases">
        <authorList>
            <consortium name="Pathogen Informatics"/>
            <person name="Doyle S."/>
        </authorList>
    </citation>
    <scope>NUCLEOTIDE SEQUENCE [LARGE SCALE GENOMIC DNA]</scope>
    <source>
        <strain evidence="7 8">NCTC9836</strain>
    </source>
</reference>
<evidence type="ECO:0000256" key="5">
    <source>
        <dbReference type="ARBA" id="ARBA00023284"/>
    </source>
</evidence>
<keyword evidence="3 7" id="KW-0560">Oxidoreductase</keyword>
<organism evidence="7 8">
    <name type="scientific">Clostridium putrefaciens</name>
    <dbReference type="NCBI Taxonomy" id="99675"/>
    <lineage>
        <taxon>Bacteria</taxon>
        <taxon>Bacillati</taxon>
        <taxon>Bacillota</taxon>
        <taxon>Clostridia</taxon>
        <taxon>Eubacteriales</taxon>
        <taxon>Clostridiaceae</taxon>
        <taxon>Clostridium</taxon>
    </lineage>
</organism>
<dbReference type="EC" id="1.8.1.9" evidence="7"/>
<evidence type="ECO:0000313" key="8">
    <source>
        <dbReference type="Proteomes" id="UP000254664"/>
    </source>
</evidence>
<dbReference type="EMBL" id="UFWZ01000001">
    <property type="protein sequence ID" value="SUY47783.1"/>
    <property type="molecule type" value="Genomic_DNA"/>
</dbReference>
<dbReference type="Pfam" id="PF07992">
    <property type="entry name" value="Pyr_redox_2"/>
    <property type="match status" value="1"/>
</dbReference>
<sequence>MQVNKEEKYIDLVIIGSGPAGLTAAIYAARMKLNFIVLEDELVGGQIRSTYSVENYPGFKIISGQELVDKFYEQALSAGATIDEFDNIVRVSLKDNEKIIETDSFIYKAETVIIATGSQYRPLPIKEEATYHGNGIHHCELCDGEMYEDKDIIVVGGGNSAIEGAIFLSRYAKTITIVHQFDNLQSEKSLQEEVLNNPKVTMVWDSEIRHAYGEGKLEEVLVENLKTKETSKIKADGIFVYIGMIPKTKMFEDQIDINKWGYIKAGETTTTNVEGVFVAGDVREKLFRQLTTANADGTVAALMAERYIVNKRRKSNG</sequence>
<evidence type="ECO:0000256" key="2">
    <source>
        <dbReference type="ARBA" id="ARBA00022827"/>
    </source>
</evidence>
<dbReference type="InterPro" id="IPR036188">
    <property type="entry name" value="FAD/NAD-bd_sf"/>
</dbReference>
<evidence type="ECO:0000259" key="6">
    <source>
        <dbReference type="Pfam" id="PF07992"/>
    </source>
</evidence>
<evidence type="ECO:0000256" key="3">
    <source>
        <dbReference type="ARBA" id="ARBA00023002"/>
    </source>
</evidence>
<keyword evidence="5" id="KW-0676">Redox-active center</keyword>
<feature type="domain" description="FAD/NAD(P)-binding" evidence="6">
    <location>
        <begin position="11"/>
        <end position="297"/>
    </location>
</feature>
<name>A0A381J9V0_9CLOT</name>
<dbReference type="InterPro" id="IPR023753">
    <property type="entry name" value="FAD/NAD-binding_dom"/>
</dbReference>
<protein>
    <submittedName>
        <fullName evidence="7">Thioredoxin reductase</fullName>
        <ecNumber evidence="7">1.8.1.9</ecNumber>
    </submittedName>
</protein>
<gene>
    <name evidence="7" type="primary">trxB_2</name>
    <name evidence="7" type="ORF">NCTC9836_02124</name>
</gene>
<accession>A0A381J9V0</accession>
<dbReference type="PRINTS" id="PR00469">
    <property type="entry name" value="PNDRDTASEII"/>
</dbReference>
<dbReference type="SUPFAM" id="SSF51905">
    <property type="entry name" value="FAD/NAD(P)-binding domain"/>
    <property type="match status" value="1"/>
</dbReference>
<keyword evidence="2" id="KW-0274">FAD</keyword>
<evidence type="ECO:0000313" key="7">
    <source>
        <dbReference type="EMBL" id="SUY47783.1"/>
    </source>
</evidence>
<dbReference type="PROSITE" id="PS00573">
    <property type="entry name" value="PYRIDINE_REDOX_2"/>
    <property type="match status" value="1"/>
</dbReference>
<dbReference type="PANTHER" id="PTHR48105">
    <property type="entry name" value="THIOREDOXIN REDUCTASE 1-RELATED-RELATED"/>
    <property type="match status" value="1"/>
</dbReference>
<evidence type="ECO:0000256" key="1">
    <source>
        <dbReference type="ARBA" id="ARBA00022630"/>
    </source>
</evidence>
<dbReference type="InterPro" id="IPR050097">
    <property type="entry name" value="Ferredoxin-NADP_redctase_2"/>
</dbReference>
<dbReference type="Gene3D" id="3.50.50.60">
    <property type="entry name" value="FAD/NAD(P)-binding domain"/>
    <property type="match status" value="2"/>
</dbReference>
<dbReference type="Proteomes" id="UP000254664">
    <property type="component" value="Unassembled WGS sequence"/>
</dbReference>
<dbReference type="InterPro" id="IPR008255">
    <property type="entry name" value="Pyr_nucl-diS_OxRdtase_2_AS"/>
</dbReference>
<keyword evidence="8" id="KW-1185">Reference proteome</keyword>